<dbReference type="InterPro" id="IPR001214">
    <property type="entry name" value="SET_dom"/>
</dbReference>
<organism evidence="2 3">
    <name type="scientific">Didymella pomorum</name>
    <dbReference type="NCBI Taxonomy" id="749634"/>
    <lineage>
        <taxon>Eukaryota</taxon>
        <taxon>Fungi</taxon>
        <taxon>Dikarya</taxon>
        <taxon>Ascomycota</taxon>
        <taxon>Pezizomycotina</taxon>
        <taxon>Dothideomycetes</taxon>
        <taxon>Pleosporomycetidae</taxon>
        <taxon>Pleosporales</taxon>
        <taxon>Pleosporineae</taxon>
        <taxon>Didymellaceae</taxon>
        <taxon>Didymella</taxon>
    </lineage>
</organism>
<dbReference type="InterPro" id="IPR053185">
    <property type="entry name" value="SET_domain_protein"/>
</dbReference>
<dbReference type="OrthoDB" id="265717at2759"/>
<dbReference type="SMART" id="SM00317">
    <property type="entry name" value="SET"/>
    <property type="match status" value="1"/>
</dbReference>
<reference evidence="2" key="1">
    <citation type="submission" date="2022-10" db="EMBL/GenBank/DDBJ databases">
        <title>Tapping the CABI collections for fungal endophytes: first genome assemblies for Collariella, Neodidymelliopsis, Ascochyta clinopodiicola, Didymella pomorum, Didymosphaeria variabile, Neocosmospora piperis and Neocucurbitaria cava.</title>
        <authorList>
            <person name="Hill R."/>
        </authorList>
    </citation>
    <scope>NUCLEOTIDE SEQUENCE</scope>
    <source>
        <strain evidence="2">IMI 355091</strain>
    </source>
</reference>
<dbReference type="InterPro" id="IPR046341">
    <property type="entry name" value="SET_dom_sf"/>
</dbReference>
<dbReference type="PANTHER" id="PTHR47332:SF2">
    <property type="entry name" value="SET-6"/>
    <property type="match status" value="1"/>
</dbReference>
<name>A0A9W8ZJU9_9PLEO</name>
<feature type="domain" description="SET" evidence="1">
    <location>
        <begin position="19"/>
        <end position="188"/>
    </location>
</feature>
<dbReference type="PROSITE" id="PS50280">
    <property type="entry name" value="SET"/>
    <property type="match status" value="1"/>
</dbReference>
<evidence type="ECO:0000313" key="2">
    <source>
        <dbReference type="EMBL" id="KAJ4409335.1"/>
    </source>
</evidence>
<comment type="caution">
    <text evidence="2">The sequence shown here is derived from an EMBL/GenBank/DDBJ whole genome shotgun (WGS) entry which is preliminary data.</text>
</comment>
<dbReference type="Pfam" id="PF00856">
    <property type="entry name" value="SET"/>
    <property type="match status" value="1"/>
</dbReference>
<dbReference type="AlphaFoldDB" id="A0A9W8ZJU9"/>
<proteinExistence type="predicted"/>
<accession>A0A9W8ZJU9</accession>
<gene>
    <name evidence="2" type="ORF">N0V91_002691</name>
</gene>
<keyword evidence="3" id="KW-1185">Reference proteome</keyword>
<sequence>MSAASDAPTAQPDKAPVAPDNEYYSIRAIPGKGYGCFALKPIPRGTRILTDTPLLKVPVADYMKADIEAAFQSLTPQQKEEYFTLHSGHGQSPSDWPSHIHPSVPARDRQRISEQHAARTGASATLISIFQTNCMEMGSGAAVFLNTSRFNHSCVPNATYTWNAGIGKETIHAMRDVKEGEEVTISYVDGEHDKRLRAWELRHYGFECGCEACGDEENESSYAYASAERRLQIQELERETQLLRGLRLREGARQPDFVNKLLKMAVALQEEGAWDARLAGVFLDIALVCEVSGDFKIGVLAGEKAVQIKRDCQGVDFPDFKRYAEAVERIKASRRREMGEANGWKA</sequence>
<dbReference type="EMBL" id="JAPEVA010000012">
    <property type="protein sequence ID" value="KAJ4409335.1"/>
    <property type="molecule type" value="Genomic_DNA"/>
</dbReference>
<evidence type="ECO:0000259" key="1">
    <source>
        <dbReference type="PROSITE" id="PS50280"/>
    </source>
</evidence>
<dbReference type="CDD" id="cd20071">
    <property type="entry name" value="SET_SMYD"/>
    <property type="match status" value="1"/>
</dbReference>
<evidence type="ECO:0000313" key="3">
    <source>
        <dbReference type="Proteomes" id="UP001140510"/>
    </source>
</evidence>
<dbReference type="Gene3D" id="2.170.270.10">
    <property type="entry name" value="SET domain"/>
    <property type="match status" value="1"/>
</dbReference>
<dbReference type="PANTHER" id="PTHR47332">
    <property type="entry name" value="SET DOMAIN-CONTAINING PROTEIN 5"/>
    <property type="match status" value="1"/>
</dbReference>
<dbReference type="Proteomes" id="UP001140510">
    <property type="component" value="Unassembled WGS sequence"/>
</dbReference>
<protein>
    <recommendedName>
        <fullName evidence="1">SET domain-containing protein</fullName>
    </recommendedName>
</protein>
<dbReference type="SUPFAM" id="SSF82199">
    <property type="entry name" value="SET domain"/>
    <property type="match status" value="1"/>
</dbReference>